<dbReference type="EMBL" id="GDJX01017375">
    <property type="protein sequence ID" value="JAT50561.1"/>
    <property type="molecule type" value="Transcribed_RNA"/>
</dbReference>
<dbReference type="Pfam" id="PF00982">
    <property type="entry name" value="Glyco_transf_20"/>
    <property type="match status" value="1"/>
</dbReference>
<dbReference type="PANTHER" id="PTHR10788:SF46">
    <property type="entry name" value="ALPHA,ALPHA-TREHALOSE-PHOSPHATE SYNTHASE [UDP-FORMING] 11-RELATED"/>
    <property type="match status" value="1"/>
</dbReference>
<feature type="non-terminal residue" evidence="1">
    <location>
        <position position="1"/>
    </location>
</feature>
<reference evidence="1" key="1">
    <citation type="submission" date="2015-07" db="EMBL/GenBank/DDBJ databases">
        <title>Transcriptome Assembly of Anthurium amnicola.</title>
        <authorList>
            <person name="Suzuki J."/>
        </authorList>
    </citation>
    <scope>NUCLEOTIDE SEQUENCE</scope>
</reference>
<evidence type="ECO:0000313" key="1">
    <source>
        <dbReference type="EMBL" id="JAT50561.1"/>
    </source>
</evidence>
<dbReference type="PANTHER" id="PTHR10788">
    <property type="entry name" value="TREHALOSE-6-PHOSPHATE SYNTHASE"/>
    <property type="match status" value="1"/>
</dbReference>
<dbReference type="Gene3D" id="3.40.50.2000">
    <property type="entry name" value="Glycogen Phosphorylase B"/>
    <property type="match status" value="1"/>
</dbReference>
<protein>
    <submittedName>
        <fullName evidence="1">Putative alpha,alpha-trehalose-phosphate synthase [UDP-forming] 8</fullName>
    </submittedName>
</protein>
<dbReference type="GO" id="GO:0005829">
    <property type="term" value="C:cytosol"/>
    <property type="evidence" value="ECO:0007669"/>
    <property type="project" value="TreeGrafter"/>
</dbReference>
<accession>A0A1D1Y7E1</accession>
<sequence>NPPPPPPLPAAAARMPSLSCANLLELVSQPAADLPSPARPLSPVLPRVMTAPSGSGDSHLCSDPATDALCDSPATGERRRIVVTNHLPLRARRDPSTRRWDFAWDADALPLQLRAGFPAGAEVVHVGTLRHAAVDPAEQDEVAGLLQDQFRCLPVFLHPDLHRRFYHGFCKRYLWPLLHYMISPVPTSAAAFGVRFERSLWQAYVSANKAFADKVTEVLNPDEDYVWV</sequence>
<feature type="non-terminal residue" evidence="1">
    <location>
        <position position="228"/>
    </location>
</feature>
<organism evidence="1">
    <name type="scientific">Anthurium amnicola</name>
    <dbReference type="NCBI Taxonomy" id="1678845"/>
    <lineage>
        <taxon>Eukaryota</taxon>
        <taxon>Viridiplantae</taxon>
        <taxon>Streptophyta</taxon>
        <taxon>Embryophyta</taxon>
        <taxon>Tracheophyta</taxon>
        <taxon>Spermatophyta</taxon>
        <taxon>Magnoliopsida</taxon>
        <taxon>Liliopsida</taxon>
        <taxon>Araceae</taxon>
        <taxon>Pothoideae</taxon>
        <taxon>Potheae</taxon>
        <taxon>Anthurium</taxon>
    </lineage>
</organism>
<dbReference type="GO" id="GO:0004805">
    <property type="term" value="F:trehalose-phosphatase activity"/>
    <property type="evidence" value="ECO:0007669"/>
    <property type="project" value="TreeGrafter"/>
</dbReference>
<dbReference type="AlphaFoldDB" id="A0A1D1Y7E1"/>
<proteinExistence type="predicted"/>
<name>A0A1D1Y7E1_9ARAE</name>
<dbReference type="InterPro" id="IPR001830">
    <property type="entry name" value="Glyco_trans_20"/>
</dbReference>
<gene>
    <name evidence="1" type="primary">TPS8_2</name>
    <name evidence="1" type="ORF">g.98306</name>
</gene>
<dbReference type="SUPFAM" id="SSF53756">
    <property type="entry name" value="UDP-Glycosyltransferase/glycogen phosphorylase"/>
    <property type="match status" value="1"/>
</dbReference>
<dbReference type="GO" id="GO:0005992">
    <property type="term" value="P:trehalose biosynthetic process"/>
    <property type="evidence" value="ECO:0007669"/>
    <property type="project" value="InterPro"/>
</dbReference>